<dbReference type="Proteomes" id="UP000598196">
    <property type="component" value="Unassembled WGS sequence"/>
</dbReference>
<dbReference type="Gene3D" id="1.10.260.40">
    <property type="entry name" value="lambda repressor-like DNA-binding domains"/>
    <property type="match status" value="1"/>
</dbReference>
<comment type="caution">
    <text evidence="3">The sequence shown here is derived from an EMBL/GenBank/DDBJ whole genome shotgun (WGS) entry which is preliminary data.</text>
</comment>
<dbReference type="AlphaFoldDB" id="A0A917YIL0"/>
<reference evidence="3 4" key="1">
    <citation type="journal article" date="2014" name="Int. J. Syst. Evol. Microbiol.">
        <title>Complete genome sequence of Corynebacterium casei LMG S-19264T (=DSM 44701T), isolated from a smear-ripened cheese.</title>
        <authorList>
            <consortium name="US DOE Joint Genome Institute (JGI-PGF)"/>
            <person name="Walter F."/>
            <person name="Albersmeier A."/>
            <person name="Kalinowski J."/>
            <person name="Ruckert C."/>
        </authorList>
    </citation>
    <scope>NUCLEOTIDE SEQUENCE [LARGE SCALE GENOMIC DNA]</scope>
    <source>
        <strain evidence="3 4">CGMCC 1.7029</strain>
    </source>
</reference>
<dbReference type="CDD" id="cd00093">
    <property type="entry name" value="HTH_XRE"/>
    <property type="match status" value="1"/>
</dbReference>
<dbReference type="Pfam" id="PF01381">
    <property type="entry name" value="HTH_3"/>
    <property type="match status" value="1"/>
</dbReference>
<dbReference type="InterPro" id="IPR001387">
    <property type="entry name" value="Cro/C1-type_HTH"/>
</dbReference>
<evidence type="ECO:0000256" key="1">
    <source>
        <dbReference type="SAM" id="MobiDB-lite"/>
    </source>
</evidence>
<proteinExistence type="predicted"/>
<dbReference type="OrthoDB" id="7582299at2"/>
<organism evidence="3 4">
    <name type="scientific">Gemmobacter aquaticus</name>
    <dbReference type="NCBI Taxonomy" id="490185"/>
    <lineage>
        <taxon>Bacteria</taxon>
        <taxon>Pseudomonadati</taxon>
        <taxon>Pseudomonadota</taxon>
        <taxon>Alphaproteobacteria</taxon>
        <taxon>Rhodobacterales</taxon>
        <taxon>Paracoccaceae</taxon>
        <taxon>Gemmobacter</taxon>
    </lineage>
</organism>
<dbReference type="RefSeq" id="WP_146285462.1">
    <property type="nucleotide sequence ID" value="NZ_BMLP01000001.1"/>
</dbReference>
<dbReference type="SMART" id="SM00530">
    <property type="entry name" value="HTH_XRE"/>
    <property type="match status" value="1"/>
</dbReference>
<evidence type="ECO:0000259" key="2">
    <source>
        <dbReference type="PROSITE" id="PS50943"/>
    </source>
</evidence>
<evidence type="ECO:0000313" key="4">
    <source>
        <dbReference type="Proteomes" id="UP000598196"/>
    </source>
</evidence>
<dbReference type="GO" id="GO:0003677">
    <property type="term" value="F:DNA binding"/>
    <property type="evidence" value="ECO:0007669"/>
    <property type="project" value="InterPro"/>
</dbReference>
<dbReference type="EMBL" id="BMLP01000001">
    <property type="protein sequence ID" value="GGO26772.1"/>
    <property type="molecule type" value="Genomic_DNA"/>
</dbReference>
<name>A0A917YIL0_9RHOB</name>
<dbReference type="PROSITE" id="PS50943">
    <property type="entry name" value="HTH_CROC1"/>
    <property type="match status" value="1"/>
</dbReference>
<dbReference type="SUPFAM" id="SSF47413">
    <property type="entry name" value="lambda repressor-like DNA-binding domains"/>
    <property type="match status" value="1"/>
</dbReference>
<feature type="domain" description="HTH cro/C1-type" evidence="2">
    <location>
        <begin position="15"/>
        <end position="58"/>
    </location>
</feature>
<accession>A0A917YIL0</accession>
<keyword evidence="4" id="KW-1185">Reference proteome</keyword>
<protein>
    <recommendedName>
        <fullName evidence="2">HTH cro/C1-type domain-containing protein</fullName>
    </recommendedName>
</protein>
<sequence>MTQLRDFLATTKTKQSDLAKRLGVSVAYMSELVNGSKSPGYELAFRIEDATSGAVSARSWLPSPDTQSDQPGPLPEHKDVA</sequence>
<gene>
    <name evidence="3" type="ORF">GCM10010991_07750</name>
</gene>
<dbReference type="InterPro" id="IPR010982">
    <property type="entry name" value="Lambda_DNA-bd_dom_sf"/>
</dbReference>
<feature type="region of interest" description="Disordered" evidence="1">
    <location>
        <begin position="56"/>
        <end position="81"/>
    </location>
</feature>
<evidence type="ECO:0000313" key="3">
    <source>
        <dbReference type="EMBL" id="GGO26772.1"/>
    </source>
</evidence>